<evidence type="ECO:0000313" key="7">
    <source>
        <dbReference type="Proteomes" id="UP000078383"/>
    </source>
</evidence>
<dbReference type="CDD" id="cd00090">
    <property type="entry name" value="HTH_ARSR"/>
    <property type="match status" value="1"/>
</dbReference>
<evidence type="ECO:0000259" key="5">
    <source>
        <dbReference type="Pfam" id="PF13545"/>
    </source>
</evidence>
<dbReference type="AlphaFoldDB" id="A0A174ZLT0"/>
<feature type="domain" description="Cyclic nucleotide-binding" evidence="4">
    <location>
        <begin position="38"/>
        <end position="125"/>
    </location>
</feature>
<protein>
    <submittedName>
        <fullName evidence="6">Cyclic nucleotide-binding domain</fullName>
    </submittedName>
</protein>
<evidence type="ECO:0000259" key="4">
    <source>
        <dbReference type="Pfam" id="PF00027"/>
    </source>
</evidence>
<dbReference type="GO" id="GO:0003677">
    <property type="term" value="F:DNA binding"/>
    <property type="evidence" value="ECO:0007669"/>
    <property type="project" value="UniProtKB-KW"/>
</dbReference>
<dbReference type="SUPFAM" id="SSF51206">
    <property type="entry name" value="cAMP-binding domain-like"/>
    <property type="match status" value="1"/>
</dbReference>
<evidence type="ECO:0000313" key="6">
    <source>
        <dbReference type="EMBL" id="CUQ84921.1"/>
    </source>
</evidence>
<keyword evidence="1" id="KW-0805">Transcription regulation</keyword>
<dbReference type="Proteomes" id="UP000078383">
    <property type="component" value="Unassembled WGS sequence"/>
</dbReference>
<name>A0A174ZLT0_9FIRM</name>
<dbReference type="EMBL" id="CZBX01000004">
    <property type="protein sequence ID" value="CUQ84921.1"/>
    <property type="molecule type" value="Genomic_DNA"/>
</dbReference>
<dbReference type="InterPro" id="IPR014710">
    <property type="entry name" value="RmlC-like_jellyroll"/>
</dbReference>
<dbReference type="Pfam" id="PF00027">
    <property type="entry name" value="cNMP_binding"/>
    <property type="match status" value="1"/>
</dbReference>
<evidence type="ECO:0000256" key="2">
    <source>
        <dbReference type="ARBA" id="ARBA00023125"/>
    </source>
</evidence>
<dbReference type="InterPro" id="IPR011991">
    <property type="entry name" value="ArsR-like_HTH"/>
</dbReference>
<dbReference type="Pfam" id="PF13545">
    <property type="entry name" value="HTH_Crp_2"/>
    <property type="match status" value="1"/>
</dbReference>
<evidence type="ECO:0000256" key="3">
    <source>
        <dbReference type="ARBA" id="ARBA00023163"/>
    </source>
</evidence>
<reference evidence="6 7" key="1">
    <citation type="submission" date="2015-09" db="EMBL/GenBank/DDBJ databases">
        <authorList>
            <consortium name="Pathogen Informatics"/>
        </authorList>
    </citation>
    <scope>NUCLEOTIDE SEQUENCE [LARGE SCALE GENOMIC DNA]</scope>
    <source>
        <strain evidence="6 7">2789STDY5834889</strain>
    </source>
</reference>
<evidence type="ECO:0000256" key="1">
    <source>
        <dbReference type="ARBA" id="ARBA00023015"/>
    </source>
</evidence>
<dbReference type="InterPro" id="IPR036390">
    <property type="entry name" value="WH_DNA-bd_sf"/>
</dbReference>
<accession>A0A174ZLT0</accession>
<dbReference type="Gene3D" id="2.60.120.10">
    <property type="entry name" value="Jelly Rolls"/>
    <property type="match status" value="1"/>
</dbReference>
<gene>
    <name evidence="6" type="ORF">ERS852502_01034</name>
</gene>
<organism evidence="6 7">
    <name type="scientific">[Ruminococcus] torques</name>
    <dbReference type="NCBI Taxonomy" id="33039"/>
    <lineage>
        <taxon>Bacteria</taxon>
        <taxon>Bacillati</taxon>
        <taxon>Bacillota</taxon>
        <taxon>Clostridia</taxon>
        <taxon>Lachnospirales</taxon>
        <taxon>Lachnospiraceae</taxon>
        <taxon>Mediterraneibacter</taxon>
    </lineage>
</organism>
<feature type="domain" description="HTH crp-type" evidence="5">
    <location>
        <begin position="159"/>
        <end position="217"/>
    </location>
</feature>
<sequence>MSGDLKKIVEYAEKILEKSLESKTFLDLLNQAGLKIEHAAKNDCLIYNDMPSKYVYILLKGACYSEKYSPSGKLLTAVACKPIEIYGLFEAVHPTLNRHTATIRCASDCSYIRIPIQTYLDQLSRDPEFGVLSLKHLSLLVERILNENEYLLLNNTKDRLLLHLFRCCENQKFPVIVKTTKEELAQLLNISLRTLYRHLDCLYEEGLIATEHGKIVIYESHYQKIKEAVLTFV</sequence>
<proteinExistence type="predicted"/>
<dbReference type="RefSeq" id="WP_055171644.1">
    <property type="nucleotide sequence ID" value="NZ_CZBX01000004.1"/>
</dbReference>
<dbReference type="InterPro" id="IPR012318">
    <property type="entry name" value="HTH_CRP"/>
</dbReference>
<dbReference type="GO" id="GO:0006355">
    <property type="term" value="P:regulation of DNA-templated transcription"/>
    <property type="evidence" value="ECO:0007669"/>
    <property type="project" value="InterPro"/>
</dbReference>
<dbReference type="InterPro" id="IPR000595">
    <property type="entry name" value="cNMP-bd_dom"/>
</dbReference>
<dbReference type="InterPro" id="IPR018490">
    <property type="entry name" value="cNMP-bd_dom_sf"/>
</dbReference>
<keyword evidence="3" id="KW-0804">Transcription</keyword>
<keyword evidence="2" id="KW-0238">DNA-binding</keyword>
<dbReference type="SUPFAM" id="SSF46785">
    <property type="entry name" value="Winged helix' DNA-binding domain"/>
    <property type="match status" value="1"/>
</dbReference>
<dbReference type="OrthoDB" id="2059582at2"/>